<proteinExistence type="predicted"/>
<sequence>MMYFYKIYKKYLKAAFSLALLVGSSSAFAQVSAYSFAQETGTYTPITGTILEAATDNTSTTNLNSNVYPVTLPFNFIFNGTSYSSLNVSTNGFITFGTTAPSATNTSPLSTAAAYDGVISVFGRDLSSVFDVNGVTGDISWTTTGSAPNREVVIQWKDFRPNSSISATAAYTFGFQARLKETSNVVQMVYNSGSYLAGSTNVTGTAQIGLRGASIIDFNNRLNATTLEFVNSTAGTANNSSQAFNVNNSVPGMPAAGLTYTWTPPICYIPSGFAAGAATHNSVALSWMASPSSPAGYDIYYSNSNTAPTASTPPTISNFSGTSTILSSLSPGTVYYIWIRSNCGSGNTSVWSFQPVRAATLCLPLAILTTGATLCPNTTATLSATTDSGAVITWYDAATGGNVVGTGNTFTTPVLSNTTSYYATSSTGETAVTGFSDATSASGYTLIAGLFFDVYSTMTIKGVYVYPMGTGSGTVEIALQDGSVSPAVTLQTITVNLTGTSAPFVKTYVPLNFVVGPGSNYKLMMLTRSGEVTGLVRESGSTWGTYPFTVPGIVSITGGNLTGNSTSSSYYYFYDWEVSNKCESERTMVTATVNCLGTSEVELRDQMKVYPNPFKETIIISDIEKAKSLQVLDVSGRIIKTMDNLTKEIHLGDLKSGVYILNLNMKDGMQKQTKVIKQ</sequence>
<keyword evidence="5" id="KW-1185">Reference proteome</keyword>
<dbReference type="RefSeq" id="WP_115969851.1">
    <property type="nucleotide sequence ID" value="NZ_QNVT01000004.1"/>
</dbReference>
<dbReference type="InterPro" id="IPR036116">
    <property type="entry name" value="FN3_sf"/>
</dbReference>
<accession>A0A3D9CCM7</accession>
<dbReference type="InterPro" id="IPR003961">
    <property type="entry name" value="FN3_dom"/>
</dbReference>
<feature type="chain" id="PRO_5017652424" description="Fibronectin type-III domain-containing protein" evidence="2">
    <location>
        <begin position="30"/>
        <end position="678"/>
    </location>
</feature>
<dbReference type="EMBL" id="QNVT01000004">
    <property type="protein sequence ID" value="REC63261.1"/>
    <property type="molecule type" value="Genomic_DNA"/>
</dbReference>
<keyword evidence="1 2" id="KW-0732">Signal</keyword>
<evidence type="ECO:0000313" key="5">
    <source>
        <dbReference type="Proteomes" id="UP000256686"/>
    </source>
</evidence>
<dbReference type="Proteomes" id="UP000256686">
    <property type="component" value="Unassembled WGS sequence"/>
</dbReference>
<evidence type="ECO:0000259" key="3">
    <source>
        <dbReference type="PROSITE" id="PS50853"/>
    </source>
</evidence>
<dbReference type="InterPro" id="IPR044023">
    <property type="entry name" value="Ig_7"/>
</dbReference>
<evidence type="ECO:0000313" key="4">
    <source>
        <dbReference type="EMBL" id="REC63261.1"/>
    </source>
</evidence>
<comment type="caution">
    <text evidence="4">The sequence shown here is derived from an EMBL/GenBank/DDBJ whole genome shotgun (WGS) entry which is preliminary data.</text>
</comment>
<organism evidence="4 5">
    <name type="scientific">Chryseobacterium pennae</name>
    <dbReference type="NCBI Taxonomy" id="2258962"/>
    <lineage>
        <taxon>Bacteria</taxon>
        <taxon>Pseudomonadati</taxon>
        <taxon>Bacteroidota</taxon>
        <taxon>Flavobacteriia</taxon>
        <taxon>Flavobacteriales</taxon>
        <taxon>Weeksellaceae</taxon>
        <taxon>Chryseobacterium group</taxon>
        <taxon>Chryseobacterium</taxon>
    </lineage>
</organism>
<evidence type="ECO:0000256" key="1">
    <source>
        <dbReference type="ARBA" id="ARBA00022729"/>
    </source>
</evidence>
<dbReference type="Pfam" id="PF18962">
    <property type="entry name" value="Por_Secre_tail"/>
    <property type="match status" value="1"/>
</dbReference>
<evidence type="ECO:0000256" key="2">
    <source>
        <dbReference type="SAM" id="SignalP"/>
    </source>
</evidence>
<protein>
    <recommendedName>
        <fullName evidence="3">Fibronectin type-III domain-containing protein</fullName>
    </recommendedName>
</protein>
<dbReference type="PROSITE" id="PS50853">
    <property type="entry name" value="FN3"/>
    <property type="match status" value="1"/>
</dbReference>
<dbReference type="Gene3D" id="2.60.40.10">
    <property type="entry name" value="Immunoglobulins"/>
    <property type="match status" value="1"/>
</dbReference>
<reference evidence="5" key="1">
    <citation type="submission" date="2018-06" db="EMBL/GenBank/DDBJ databases">
        <authorList>
            <person name="Lum Nde A."/>
            <person name="Hugo C."/>
        </authorList>
    </citation>
    <scope>NUCLEOTIDE SEQUENCE [LARGE SCALE GENOMIC DNA]</scope>
    <source>
        <strain evidence="5">1_F178</strain>
    </source>
</reference>
<gene>
    <name evidence="4" type="ORF">DRF65_06295</name>
</gene>
<dbReference type="InterPro" id="IPR013783">
    <property type="entry name" value="Ig-like_fold"/>
</dbReference>
<feature type="signal peptide" evidence="2">
    <location>
        <begin position="1"/>
        <end position="29"/>
    </location>
</feature>
<dbReference type="Pfam" id="PF00041">
    <property type="entry name" value="fn3"/>
    <property type="match status" value="1"/>
</dbReference>
<dbReference type="CDD" id="cd00063">
    <property type="entry name" value="FN3"/>
    <property type="match status" value="1"/>
</dbReference>
<dbReference type="Pfam" id="PF19081">
    <property type="entry name" value="Ig_7"/>
    <property type="match status" value="1"/>
</dbReference>
<dbReference type="NCBIfam" id="TIGR04183">
    <property type="entry name" value="Por_Secre_tail"/>
    <property type="match status" value="1"/>
</dbReference>
<dbReference type="SUPFAM" id="SSF49265">
    <property type="entry name" value="Fibronectin type III"/>
    <property type="match status" value="1"/>
</dbReference>
<feature type="domain" description="Fibronectin type-III" evidence="3">
    <location>
        <begin position="269"/>
        <end position="365"/>
    </location>
</feature>
<dbReference type="InterPro" id="IPR026444">
    <property type="entry name" value="Secre_tail"/>
</dbReference>
<name>A0A3D9CCM7_9FLAO</name>
<dbReference type="AlphaFoldDB" id="A0A3D9CCM7"/>